<reference evidence="3 4" key="1">
    <citation type="submission" date="2007-06" db="EMBL/GenBank/DDBJ databases">
        <authorList>
            <person name="Shimkets L."/>
            <person name="Ferriera S."/>
            <person name="Johnson J."/>
            <person name="Kravitz S."/>
            <person name="Beeson K."/>
            <person name="Sutton G."/>
            <person name="Rogers Y.-H."/>
            <person name="Friedman R."/>
            <person name="Frazier M."/>
            <person name="Venter J.C."/>
        </authorList>
    </citation>
    <scope>NUCLEOTIDE SEQUENCE [LARGE SCALE GENOMIC DNA]</scope>
    <source>
        <strain evidence="3 4">SIR-1</strain>
    </source>
</reference>
<accession>A6GAK1</accession>
<feature type="transmembrane region" description="Helical" evidence="1">
    <location>
        <begin position="125"/>
        <end position="150"/>
    </location>
</feature>
<comment type="caution">
    <text evidence="3">The sequence shown here is derived from an EMBL/GenBank/DDBJ whole genome shotgun (WGS) entry which is preliminary data.</text>
</comment>
<keyword evidence="1" id="KW-0472">Membrane</keyword>
<evidence type="ECO:0000256" key="2">
    <source>
        <dbReference type="SAM" id="SignalP"/>
    </source>
</evidence>
<name>A6GAK1_9BACT</name>
<dbReference type="AlphaFoldDB" id="A6GAK1"/>
<evidence type="ECO:0000313" key="4">
    <source>
        <dbReference type="Proteomes" id="UP000005801"/>
    </source>
</evidence>
<gene>
    <name evidence="3" type="ORF">PPSIR1_19509</name>
</gene>
<feature type="transmembrane region" description="Helical" evidence="1">
    <location>
        <begin position="71"/>
        <end position="96"/>
    </location>
</feature>
<dbReference type="EMBL" id="ABCS01000052">
    <property type="protein sequence ID" value="EDM77063.1"/>
    <property type="molecule type" value="Genomic_DNA"/>
</dbReference>
<organism evidence="3 4">
    <name type="scientific">Plesiocystis pacifica SIR-1</name>
    <dbReference type="NCBI Taxonomy" id="391625"/>
    <lineage>
        <taxon>Bacteria</taxon>
        <taxon>Pseudomonadati</taxon>
        <taxon>Myxococcota</taxon>
        <taxon>Polyangia</taxon>
        <taxon>Nannocystales</taxon>
        <taxon>Nannocystaceae</taxon>
        <taxon>Plesiocystis</taxon>
    </lineage>
</organism>
<keyword evidence="1" id="KW-1133">Transmembrane helix</keyword>
<dbReference type="STRING" id="391625.PPSIR1_19509"/>
<feature type="signal peptide" evidence="2">
    <location>
        <begin position="1"/>
        <end position="20"/>
    </location>
</feature>
<dbReference type="Proteomes" id="UP000005801">
    <property type="component" value="Unassembled WGS sequence"/>
</dbReference>
<keyword evidence="1" id="KW-0812">Transmembrane</keyword>
<sequence>MSCLLSAALVSMASTSGGCALLGEGASAGTATAVDLDAPVLDGFAVASMTDLERDVRIETGKPDRKPVTPITFWTGIGLGAAMSAASIGFGVAGYVAKNDLADAYAGDASLTEEQRDDLVSRGEAYNTTAATTAAFAAMGFAMALVSYAVDWNRCGPLVSGKRTDKKHNRRCDIVESAR</sequence>
<evidence type="ECO:0000256" key="1">
    <source>
        <dbReference type="SAM" id="Phobius"/>
    </source>
</evidence>
<protein>
    <submittedName>
        <fullName evidence="3">Uncharacterized protein</fullName>
    </submittedName>
</protein>
<feature type="chain" id="PRO_5002695315" evidence="2">
    <location>
        <begin position="21"/>
        <end position="179"/>
    </location>
</feature>
<proteinExistence type="predicted"/>
<evidence type="ECO:0000313" key="3">
    <source>
        <dbReference type="EMBL" id="EDM77063.1"/>
    </source>
</evidence>
<keyword evidence="2" id="KW-0732">Signal</keyword>
<keyword evidence="4" id="KW-1185">Reference proteome</keyword>